<organism evidence="13 14">
    <name type="scientific">Candidatus Nitrobium versatile</name>
    <dbReference type="NCBI Taxonomy" id="2884831"/>
    <lineage>
        <taxon>Bacteria</taxon>
        <taxon>Pseudomonadati</taxon>
        <taxon>Nitrospirota</taxon>
        <taxon>Nitrospiria</taxon>
        <taxon>Nitrospirales</taxon>
        <taxon>Nitrospiraceae</taxon>
        <taxon>Candidatus Nitrobium</taxon>
    </lineage>
</organism>
<dbReference type="Pfam" id="PF13589">
    <property type="entry name" value="HATPase_c_3"/>
    <property type="match status" value="1"/>
</dbReference>
<feature type="domain" description="Histidine kinase/HSP90-like ATPase" evidence="12">
    <location>
        <begin position="26"/>
        <end position="184"/>
    </location>
</feature>
<feature type="binding site" evidence="11">
    <location>
        <begin position="99"/>
        <end position="100"/>
    </location>
    <ligand>
        <name>ATP</name>
        <dbReference type="ChEBI" id="CHEBI:30616"/>
    </ligand>
</feature>
<dbReference type="SUPFAM" id="SSF110942">
    <property type="entry name" value="HSP90 C-terminal domain"/>
    <property type="match status" value="1"/>
</dbReference>
<accession>A0A953M119</accession>
<feature type="binding site" evidence="11">
    <location>
        <position position="343"/>
    </location>
    <ligand>
        <name>ATP</name>
        <dbReference type="ChEBI" id="CHEBI:30616"/>
    </ligand>
</feature>
<evidence type="ECO:0000256" key="2">
    <source>
        <dbReference type="ARBA" id="ARBA00008239"/>
    </source>
</evidence>
<dbReference type="InterPro" id="IPR003594">
    <property type="entry name" value="HATPase_dom"/>
</dbReference>
<comment type="caution">
    <text evidence="13">The sequence shown here is derived from an EMBL/GenBank/DDBJ whole genome shotgun (WGS) entry which is preliminary data.</text>
</comment>
<dbReference type="PROSITE" id="PS00298">
    <property type="entry name" value="HSP90"/>
    <property type="match status" value="1"/>
</dbReference>
<dbReference type="InterPro" id="IPR020575">
    <property type="entry name" value="Hsp90_N"/>
</dbReference>
<evidence type="ECO:0000256" key="7">
    <source>
        <dbReference type="ARBA" id="ARBA00023186"/>
    </source>
</evidence>
<evidence type="ECO:0000256" key="4">
    <source>
        <dbReference type="ARBA" id="ARBA00022741"/>
    </source>
</evidence>
<dbReference type="FunFam" id="3.30.230.80:FF:000002">
    <property type="entry name" value="Molecular chaperone HtpG"/>
    <property type="match status" value="1"/>
</dbReference>
<keyword evidence="6 10" id="KW-0346">Stress response</keyword>
<dbReference type="AlphaFoldDB" id="A0A953M119"/>
<feature type="region of interest" description="A; substrate-binding" evidence="10">
    <location>
        <begin position="1"/>
        <end position="343"/>
    </location>
</feature>
<evidence type="ECO:0000256" key="3">
    <source>
        <dbReference type="ARBA" id="ARBA00022490"/>
    </source>
</evidence>
<evidence type="ECO:0000256" key="11">
    <source>
        <dbReference type="PIRSR" id="PIRSR002583-1"/>
    </source>
</evidence>
<evidence type="ECO:0000256" key="10">
    <source>
        <dbReference type="HAMAP-Rule" id="MF_00505"/>
    </source>
</evidence>
<dbReference type="PRINTS" id="PR00775">
    <property type="entry name" value="HEATSHOCK90"/>
</dbReference>
<comment type="similarity">
    <text evidence="2 10">Belongs to the heat shock protein 90 family.</text>
</comment>
<dbReference type="Gene3D" id="3.30.230.80">
    <property type="match status" value="1"/>
</dbReference>
<evidence type="ECO:0000256" key="5">
    <source>
        <dbReference type="ARBA" id="ARBA00022840"/>
    </source>
</evidence>
<dbReference type="SUPFAM" id="SSF54211">
    <property type="entry name" value="Ribosomal protein S5 domain 2-like"/>
    <property type="match status" value="1"/>
</dbReference>
<evidence type="ECO:0000256" key="8">
    <source>
        <dbReference type="ARBA" id="ARBA00058590"/>
    </source>
</evidence>
<dbReference type="GO" id="GO:0051082">
    <property type="term" value="F:unfolded protein binding"/>
    <property type="evidence" value="ECO:0007669"/>
    <property type="project" value="UniProtKB-UniRule"/>
</dbReference>
<feature type="binding site" evidence="11">
    <location>
        <position position="174"/>
    </location>
    <ligand>
        <name>ATP</name>
        <dbReference type="ChEBI" id="CHEBI:30616"/>
    </ligand>
</feature>
<keyword evidence="4 10" id="KW-0547">Nucleotide-binding</keyword>
<dbReference type="InterPro" id="IPR001404">
    <property type="entry name" value="Hsp90_fam"/>
</dbReference>
<keyword evidence="7 10" id="KW-0143">Chaperone</keyword>
<dbReference type="GO" id="GO:0016887">
    <property type="term" value="F:ATP hydrolysis activity"/>
    <property type="evidence" value="ECO:0007669"/>
    <property type="project" value="InterPro"/>
</dbReference>
<protein>
    <recommendedName>
        <fullName evidence="9 10">Chaperone protein HtpG</fullName>
    </recommendedName>
    <alternativeName>
        <fullName evidence="10">Heat shock protein HtpG</fullName>
    </alternativeName>
    <alternativeName>
        <fullName evidence="10">High temperature protein G</fullName>
    </alternativeName>
</protein>
<dbReference type="Gene3D" id="1.20.120.790">
    <property type="entry name" value="Heat shock protein 90, C-terminal domain"/>
    <property type="match status" value="1"/>
</dbReference>
<dbReference type="NCBIfam" id="NF003555">
    <property type="entry name" value="PRK05218.1"/>
    <property type="match status" value="1"/>
</dbReference>
<reference evidence="13" key="2">
    <citation type="submission" date="2021-08" db="EMBL/GenBank/DDBJ databases">
        <authorList>
            <person name="Dalcin Martins P."/>
        </authorList>
    </citation>
    <scope>NUCLEOTIDE SEQUENCE</scope>
    <source>
        <strain evidence="13">MAG_39</strain>
    </source>
</reference>
<dbReference type="GO" id="GO:0005737">
    <property type="term" value="C:cytoplasm"/>
    <property type="evidence" value="ECO:0007669"/>
    <property type="project" value="UniProtKB-SubCell"/>
</dbReference>
<keyword evidence="5 10" id="KW-0067">ATP-binding</keyword>
<dbReference type="InterPro" id="IPR037196">
    <property type="entry name" value="HSP90_C"/>
</dbReference>
<evidence type="ECO:0000256" key="1">
    <source>
        <dbReference type="ARBA" id="ARBA00004496"/>
    </source>
</evidence>
<dbReference type="InterPro" id="IPR020568">
    <property type="entry name" value="Ribosomal_Su5_D2-typ_SF"/>
</dbReference>
<dbReference type="Gene3D" id="3.40.50.11260">
    <property type="match status" value="1"/>
</dbReference>
<dbReference type="SUPFAM" id="SSF55874">
    <property type="entry name" value="ATPase domain of HSP90 chaperone/DNA topoisomerase II/histidine kinase"/>
    <property type="match status" value="1"/>
</dbReference>
<dbReference type="GO" id="GO:0140662">
    <property type="term" value="F:ATP-dependent protein folding chaperone"/>
    <property type="evidence" value="ECO:0007669"/>
    <property type="project" value="InterPro"/>
</dbReference>
<dbReference type="Pfam" id="PF00183">
    <property type="entry name" value="HSP90"/>
    <property type="match status" value="1"/>
</dbReference>
<name>A0A953M119_9BACT</name>
<dbReference type="SMART" id="SM00387">
    <property type="entry name" value="HATPase_c"/>
    <property type="match status" value="1"/>
</dbReference>
<feature type="binding site" evidence="11">
    <location>
        <position position="33"/>
    </location>
    <ligand>
        <name>ATP</name>
        <dbReference type="ChEBI" id="CHEBI:30616"/>
    </ligand>
</feature>
<dbReference type="HAMAP" id="MF_00505">
    <property type="entry name" value="HSP90"/>
    <property type="match status" value="1"/>
</dbReference>
<feature type="binding site" evidence="11">
    <location>
        <begin position="122"/>
        <end position="127"/>
    </location>
    <ligand>
        <name>ATP</name>
        <dbReference type="ChEBI" id="CHEBI:30616"/>
    </ligand>
</feature>
<dbReference type="InterPro" id="IPR036890">
    <property type="entry name" value="HATPase_C_sf"/>
</dbReference>
<keyword evidence="3 10" id="KW-0963">Cytoplasm</keyword>
<comment type="subunit">
    <text evidence="10">Homodimer.</text>
</comment>
<evidence type="ECO:0000256" key="9">
    <source>
        <dbReference type="ARBA" id="ARBA00070675"/>
    </source>
</evidence>
<dbReference type="PANTHER" id="PTHR11528">
    <property type="entry name" value="HEAT SHOCK PROTEIN 90 FAMILY MEMBER"/>
    <property type="match status" value="1"/>
</dbReference>
<gene>
    <name evidence="10 13" type="primary">htpG</name>
    <name evidence="13" type="ORF">K8I29_15300</name>
</gene>
<comment type="function">
    <text evidence="8 10">Molecular chaperone. Has ATPase activity.</text>
</comment>
<feature type="binding site" evidence="11">
    <location>
        <position position="79"/>
    </location>
    <ligand>
        <name>ATP</name>
        <dbReference type="ChEBI" id="CHEBI:30616"/>
    </ligand>
</feature>
<sequence length="635" mass="72959">MAEQKMEFKTEINQLLDLMIHSLYSHKEIFLRELISNASDAIDKACYESLTDSSFLEGEKEWKIRISADKNAGTLTISDNGSGLTREEAVRELGTIAHSGTKEFLKAIQERERKDAVELIGQFGVGFYSAFMVADKVTVLSRKAGANDKKGVRWESAADGTFTVDDVEKETKGTDVILHLKADERKYLEEWEIRNIVKKYSDFIEHPIVMEVEREKESELAKDTKVTVREDVVLNSRKAIWLKDKAEITESEYNEFYRHISHDYADPLRVIHFKAEGTSEFNALLYIPSRAPFNLLYKDYKIGPVLYVRRVQIMDHCEDLLPVYLRFVKGVVDSSDLPLNVSREILQNNRQVEIIKKSVTRKVLDTLSEMKSKEYDTYVSFYKEFGRVLKEGIHFDFSRREAIADLLLFPSTKTEQDAFTTLQKYVEGMGEEQKEIYYITGTSLDEVMKSPYLEAFHEKGLEVLILLDDLDDFVMGDLAEYKEKKFKSVIKGDIDLGKSVEERKETKQRFEKLIELFKNQLKDEVKDVRLSGRLKDSPCCLVADEGDVDPTVEKLLKSMGREVFSGKRILEINPDHPVLAAMEEIFEKDRESPLLKEYIDILYNQAVLLEGSKPKDPGAFARSITNLMVKHAVKG</sequence>
<dbReference type="FunFam" id="3.30.565.10:FF:000009">
    <property type="entry name" value="Molecular chaperone HtpG"/>
    <property type="match status" value="1"/>
</dbReference>
<dbReference type="PIRSF" id="PIRSF002583">
    <property type="entry name" value="Hsp90"/>
    <property type="match status" value="1"/>
</dbReference>
<evidence type="ECO:0000313" key="14">
    <source>
        <dbReference type="Proteomes" id="UP000705867"/>
    </source>
</evidence>
<dbReference type="GO" id="GO:0005524">
    <property type="term" value="F:ATP binding"/>
    <property type="evidence" value="ECO:0007669"/>
    <property type="project" value="UniProtKB-UniRule"/>
</dbReference>
<feature type="region of interest" description="C" evidence="10">
    <location>
        <begin position="555"/>
        <end position="635"/>
    </location>
</feature>
<proteinExistence type="inferred from homology"/>
<dbReference type="InterPro" id="IPR019805">
    <property type="entry name" value="Heat_shock_protein_90_CS"/>
</dbReference>
<dbReference type="Proteomes" id="UP000705867">
    <property type="component" value="Unassembled WGS sequence"/>
</dbReference>
<comment type="caution">
    <text evidence="10">Lacks conserved residue(s) required for the propagation of feature annotation.</text>
</comment>
<evidence type="ECO:0000259" key="12">
    <source>
        <dbReference type="SMART" id="SM00387"/>
    </source>
</evidence>
<evidence type="ECO:0000256" key="6">
    <source>
        <dbReference type="ARBA" id="ARBA00023016"/>
    </source>
</evidence>
<reference evidence="13" key="1">
    <citation type="journal article" date="2021" name="bioRxiv">
        <title>Unraveling nitrogen, sulfur and carbon metabolic pathways and microbial community transcriptional responses to substrate deprivation and toxicity stresses in a bioreactor mimicking anoxic brackish coastal sediment conditions.</title>
        <authorList>
            <person name="Martins P.D."/>
            <person name="Echeveste M.J."/>
            <person name="Arshad A."/>
            <person name="Kurth J."/>
            <person name="Ouboter H."/>
            <person name="Jetten M.S.M."/>
            <person name="Welte C.U."/>
        </authorList>
    </citation>
    <scope>NUCLEOTIDE SEQUENCE</scope>
    <source>
        <strain evidence="13">MAG_39</strain>
    </source>
</reference>
<dbReference type="EMBL" id="JAIOIV010000120">
    <property type="protein sequence ID" value="MBZ0157564.1"/>
    <property type="molecule type" value="Genomic_DNA"/>
</dbReference>
<comment type="subcellular location">
    <subcellularLocation>
        <location evidence="1 10">Cytoplasm</location>
    </subcellularLocation>
</comment>
<evidence type="ECO:0000313" key="13">
    <source>
        <dbReference type="EMBL" id="MBZ0157564.1"/>
    </source>
</evidence>
<dbReference type="CDD" id="cd16927">
    <property type="entry name" value="HATPase_Hsp90-like"/>
    <property type="match status" value="1"/>
</dbReference>
<dbReference type="Gene3D" id="3.30.565.10">
    <property type="entry name" value="Histidine kinase-like ATPase, C-terminal domain"/>
    <property type="match status" value="1"/>
</dbReference>
<feature type="binding site" evidence="11">
    <location>
        <position position="37"/>
    </location>
    <ligand>
        <name>ATP</name>
        <dbReference type="ChEBI" id="CHEBI:30616"/>
    </ligand>
</feature>